<dbReference type="GO" id="GO:0016787">
    <property type="term" value="F:hydrolase activity"/>
    <property type="evidence" value="ECO:0007669"/>
    <property type="project" value="UniProtKB-KW"/>
</dbReference>
<dbReference type="Pfam" id="PF07859">
    <property type="entry name" value="Abhydrolase_3"/>
    <property type="match status" value="1"/>
</dbReference>
<dbReference type="InterPro" id="IPR029058">
    <property type="entry name" value="AB_hydrolase_fold"/>
</dbReference>
<feature type="domain" description="Alpha/beta hydrolase fold-3" evidence="4">
    <location>
        <begin position="43"/>
        <end position="167"/>
    </location>
</feature>
<evidence type="ECO:0000256" key="2">
    <source>
        <dbReference type="SAM" id="MobiDB-lite"/>
    </source>
</evidence>
<dbReference type="SUPFAM" id="SSF53474">
    <property type="entry name" value="alpha/beta-Hydrolases"/>
    <property type="match status" value="1"/>
</dbReference>
<feature type="region of interest" description="Disordered" evidence="2">
    <location>
        <begin position="206"/>
        <end position="226"/>
    </location>
</feature>
<feature type="compositionally biased region" description="Pro residues" evidence="2">
    <location>
        <begin position="217"/>
        <end position="226"/>
    </location>
</feature>
<keyword evidence="6" id="KW-1185">Reference proteome</keyword>
<name>A0A4S8M5P3_DENBC</name>
<dbReference type="Pfam" id="PF00326">
    <property type="entry name" value="Peptidase_S9"/>
    <property type="match status" value="1"/>
</dbReference>
<keyword evidence="1 5" id="KW-0378">Hydrolase</keyword>
<proteinExistence type="predicted"/>
<dbReference type="InterPro" id="IPR013094">
    <property type="entry name" value="AB_hydrolase_3"/>
</dbReference>
<evidence type="ECO:0000313" key="5">
    <source>
        <dbReference type="EMBL" id="THU97118.1"/>
    </source>
</evidence>
<evidence type="ECO:0000313" key="6">
    <source>
        <dbReference type="Proteomes" id="UP000297245"/>
    </source>
</evidence>
<feature type="non-terminal residue" evidence="5">
    <location>
        <position position="368"/>
    </location>
</feature>
<dbReference type="PANTHER" id="PTHR48081">
    <property type="entry name" value="AB HYDROLASE SUPERFAMILY PROTEIN C4A8.06C"/>
    <property type="match status" value="1"/>
</dbReference>
<dbReference type="InterPro" id="IPR001375">
    <property type="entry name" value="Peptidase_S9_cat"/>
</dbReference>
<feature type="domain" description="Peptidase S9 prolyl oligopeptidase catalytic" evidence="3">
    <location>
        <begin position="294"/>
        <end position="368"/>
    </location>
</feature>
<dbReference type="PANTHER" id="PTHR48081:SF3">
    <property type="entry name" value="ALPHA_BETA HYDROLASE FOLD-3 DOMAIN-CONTAINING PROTEIN"/>
    <property type="match status" value="1"/>
</dbReference>
<reference evidence="5 6" key="1">
    <citation type="journal article" date="2019" name="Nat. Ecol. Evol.">
        <title>Megaphylogeny resolves global patterns of mushroom evolution.</title>
        <authorList>
            <person name="Varga T."/>
            <person name="Krizsan K."/>
            <person name="Foldi C."/>
            <person name="Dima B."/>
            <person name="Sanchez-Garcia M."/>
            <person name="Sanchez-Ramirez S."/>
            <person name="Szollosi G.J."/>
            <person name="Szarkandi J.G."/>
            <person name="Papp V."/>
            <person name="Albert L."/>
            <person name="Andreopoulos W."/>
            <person name="Angelini C."/>
            <person name="Antonin V."/>
            <person name="Barry K.W."/>
            <person name="Bougher N.L."/>
            <person name="Buchanan P."/>
            <person name="Buyck B."/>
            <person name="Bense V."/>
            <person name="Catcheside P."/>
            <person name="Chovatia M."/>
            <person name="Cooper J."/>
            <person name="Damon W."/>
            <person name="Desjardin D."/>
            <person name="Finy P."/>
            <person name="Geml J."/>
            <person name="Haridas S."/>
            <person name="Hughes K."/>
            <person name="Justo A."/>
            <person name="Karasinski D."/>
            <person name="Kautmanova I."/>
            <person name="Kiss B."/>
            <person name="Kocsube S."/>
            <person name="Kotiranta H."/>
            <person name="LaButti K.M."/>
            <person name="Lechner B.E."/>
            <person name="Liimatainen K."/>
            <person name="Lipzen A."/>
            <person name="Lukacs Z."/>
            <person name="Mihaltcheva S."/>
            <person name="Morgado L.N."/>
            <person name="Niskanen T."/>
            <person name="Noordeloos M.E."/>
            <person name="Ohm R.A."/>
            <person name="Ortiz-Santana B."/>
            <person name="Ovrebo C."/>
            <person name="Racz N."/>
            <person name="Riley R."/>
            <person name="Savchenko A."/>
            <person name="Shiryaev A."/>
            <person name="Soop K."/>
            <person name="Spirin V."/>
            <person name="Szebenyi C."/>
            <person name="Tomsovsky M."/>
            <person name="Tulloss R.E."/>
            <person name="Uehling J."/>
            <person name="Grigoriev I.V."/>
            <person name="Vagvolgyi C."/>
            <person name="Papp T."/>
            <person name="Martin F.M."/>
            <person name="Miettinen O."/>
            <person name="Hibbett D.S."/>
            <person name="Nagy L.G."/>
        </authorList>
    </citation>
    <scope>NUCLEOTIDE SEQUENCE [LARGE SCALE GENOMIC DNA]</scope>
    <source>
        <strain evidence="5 6">CBS 962.96</strain>
    </source>
</reference>
<dbReference type="EMBL" id="ML179162">
    <property type="protein sequence ID" value="THU97118.1"/>
    <property type="molecule type" value="Genomic_DNA"/>
</dbReference>
<dbReference type="Gene3D" id="3.40.50.1820">
    <property type="entry name" value="alpha/beta hydrolase"/>
    <property type="match status" value="1"/>
</dbReference>
<sequence length="368" mass="40230">MSTTQDTSARFTITYKTVNKDTQIKFDIYPPTNFTQGKALPCVVHFHGGGFAVGSRRDFLPSWLKERLSKSGIAFVSADYRLLPTGGVTGHQILEDVQDLFAFLRSPQLPVAIDALASEGCPKFTLDPEKIAVTGGSAGGMLAYLSAVHVRPRPVAVLSLFSMGGDLLAPHYLSPKSKPFLTGRPLVDPSNFTAFIHPNSTSNPEVLAESPLAFNPPATPGGPPTPANPRMAVALLYLQLGTYLDYYTGEHEPSLSKILQDASAKGASRENLCSLIPGRHRPLFPELYIDEHFPPTFLLHGTADTAVPPQESERIYQLLKKAGGKAGEESTIRRPEGQEHFFDILVPNVEDKFGYKFDEAAEFLKKYL</sequence>
<evidence type="ECO:0000259" key="3">
    <source>
        <dbReference type="Pfam" id="PF00326"/>
    </source>
</evidence>
<dbReference type="Proteomes" id="UP000297245">
    <property type="component" value="Unassembled WGS sequence"/>
</dbReference>
<organism evidence="5 6">
    <name type="scientific">Dendrothele bispora (strain CBS 962.96)</name>
    <dbReference type="NCBI Taxonomy" id="1314807"/>
    <lineage>
        <taxon>Eukaryota</taxon>
        <taxon>Fungi</taxon>
        <taxon>Dikarya</taxon>
        <taxon>Basidiomycota</taxon>
        <taxon>Agaricomycotina</taxon>
        <taxon>Agaricomycetes</taxon>
        <taxon>Agaricomycetidae</taxon>
        <taxon>Agaricales</taxon>
        <taxon>Agaricales incertae sedis</taxon>
        <taxon>Dendrothele</taxon>
    </lineage>
</organism>
<dbReference type="AlphaFoldDB" id="A0A4S8M5P3"/>
<evidence type="ECO:0000259" key="4">
    <source>
        <dbReference type="Pfam" id="PF07859"/>
    </source>
</evidence>
<dbReference type="OrthoDB" id="19653at2759"/>
<protein>
    <submittedName>
        <fullName evidence="5">Alpha/beta-hydrolase</fullName>
    </submittedName>
</protein>
<gene>
    <name evidence="5" type="ORF">K435DRAFT_778217</name>
</gene>
<accession>A0A4S8M5P3</accession>
<evidence type="ECO:0000256" key="1">
    <source>
        <dbReference type="ARBA" id="ARBA00022801"/>
    </source>
</evidence>
<dbReference type="InterPro" id="IPR050300">
    <property type="entry name" value="GDXG_lipolytic_enzyme"/>
</dbReference>